<dbReference type="AlphaFoldDB" id="A0AAI9DDI6"/>
<evidence type="ECO:0000313" key="1">
    <source>
        <dbReference type="EMBL" id="EMJ5135119.1"/>
    </source>
</evidence>
<accession>A0AAI9DDI6</accession>
<dbReference type="Gene3D" id="2.60.40.1090">
    <property type="entry name" value="Fimbrial-type adhesion domain"/>
    <property type="match status" value="1"/>
</dbReference>
<gene>
    <name evidence="1" type="ORF">RG298_002867</name>
</gene>
<dbReference type="GO" id="GO:0007155">
    <property type="term" value="P:cell adhesion"/>
    <property type="evidence" value="ECO:0007669"/>
    <property type="project" value="InterPro"/>
</dbReference>
<dbReference type="EMBL" id="ABMABF030000009">
    <property type="protein sequence ID" value="EMJ5135119.1"/>
    <property type="molecule type" value="Genomic_DNA"/>
</dbReference>
<dbReference type="InterPro" id="IPR036937">
    <property type="entry name" value="Adhesion_dom_fimbrial_sf"/>
</dbReference>
<reference evidence="1" key="1">
    <citation type="submission" date="2024-02" db="EMBL/GenBank/DDBJ databases">
        <authorList>
            <consortium name="Clinical and Environmental Microbiology Branch: Whole genome sequencing antimicrobial resistance pathogens in the healthcare setting"/>
        </authorList>
    </citation>
    <scope>NUCLEOTIDE SEQUENCE</scope>
    <source>
        <strain evidence="1">2021GO-0154</strain>
    </source>
</reference>
<sequence length="367" mass="40346">MFDLKFHHDNGAADKGWNRVLLLLSMLISPIAIADYAGQIQDPSTGYTIRLERDSQLVETPVIGSNGDKYYRIGNIINVGHTGPEVEVSGVVKCHGRVWGNTSKPIPAQNAFHRLFIYPPKSGITIEGKAAYQIHSNLLMTIDTKFTDWVKGDAGLCSNGFGQEIFSTSAFTTYFPLGITFYINEKIIDSQLVIGAMDLAGYVRAFTAKGEAPPYDDWPINETTTPLRLASSQIHIRSRCSTMASTGQTETVSLSHGGLNSINYDSLVTEKVIYTCRFTSGTKVRLRLDYAKDSDPQKRLPLVSDENDSDVIYSQLTLTDEASGQTGQSLQVEFNEQNIISIASHIKGENAVAGNYHGSAWLIATYE</sequence>
<proteinExistence type="predicted"/>
<dbReference type="GO" id="GO:0009289">
    <property type="term" value="C:pilus"/>
    <property type="evidence" value="ECO:0007669"/>
    <property type="project" value="InterPro"/>
</dbReference>
<protein>
    <submittedName>
        <fullName evidence="1">Adhesin</fullName>
    </submittedName>
</protein>
<name>A0AAI9DDI6_PROST</name>
<comment type="caution">
    <text evidence="1">The sequence shown here is derived from an EMBL/GenBank/DDBJ whole genome shotgun (WGS) entry which is preliminary data.</text>
</comment>
<organism evidence="1">
    <name type="scientific">Providencia stuartii</name>
    <dbReference type="NCBI Taxonomy" id="588"/>
    <lineage>
        <taxon>Bacteria</taxon>
        <taxon>Pseudomonadati</taxon>
        <taxon>Pseudomonadota</taxon>
        <taxon>Gammaproteobacteria</taxon>
        <taxon>Enterobacterales</taxon>
        <taxon>Morganellaceae</taxon>
        <taxon>Providencia</taxon>
    </lineage>
</organism>